<protein>
    <recommendedName>
        <fullName evidence="3">Mitochondria-eating protein C-terminal domain-containing protein</fullName>
    </recommendedName>
</protein>
<dbReference type="InterPro" id="IPR031981">
    <property type="entry name" value="MIEAP_C"/>
</dbReference>
<accession>A0A6J8A7K0</accession>
<feature type="compositionally biased region" description="Basic and acidic residues" evidence="2">
    <location>
        <begin position="929"/>
        <end position="940"/>
    </location>
</feature>
<evidence type="ECO:0000313" key="4">
    <source>
        <dbReference type="EMBL" id="CAC5362117.1"/>
    </source>
</evidence>
<dbReference type="GO" id="GO:0016460">
    <property type="term" value="C:myosin II complex"/>
    <property type="evidence" value="ECO:0007669"/>
    <property type="project" value="TreeGrafter"/>
</dbReference>
<dbReference type="PANTHER" id="PTHR45615">
    <property type="entry name" value="MYOSIN HEAVY CHAIN, NON-MUSCLE"/>
    <property type="match status" value="1"/>
</dbReference>
<dbReference type="GO" id="GO:0032982">
    <property type="term" value="C:myosin filament"/>
    <property type="evidence" value="ECO:0007669"/>
    <property type="project" value="TreeGrafter"/>
</dbReference>
<dbReference type="OrthoDB" id="6082431at2759"/>
<dbReference type="EMBL" id="CACVKT020000732">
    <property type="protein sequence ID" value="CAC5362117.1"/>
    <property type="molecule type" value="Genomic_DNA"/>
</dbReference>
<dbReference type="GO" id="GO:0000146">
    <property type="term" value="F:microfilament motor activity"/>
    <property type="evidence" value="ECO:0007669"/>
    <property type="project" value="TreeGrafter"/>
</dbReference>
<feature type="compositionally biased region" description="Low complexity" evidence="2">
    <location>
        <begin position="218"/>
        <end position="229"/>
    </location>
</feature>
<feature type="domain" description="Mitochondria-eating protein C-terminal" evidence="3">
    <location>
        <begin position="970"/>
        <end position="1169"/>
    </location>
</feature>
<dbReference type="GO" id="GO:0005737">
    <property type="term" value="C:cytoplasm"/>
    <property type="evidence" value="ECO:0007669"/>
    <property type="project" value="TreeGrafter"/>
</dbReference>
<feature type="region of interest" description="Disordered" evidence="2">
    <location>
        <begin position="204"/>
        <end position="237"/>
    </location>
</feature>
<feature type="region of interest" description="Disordered" evidence="2">
    <location>
        <begin position="902"/>
        <end position="940"/>
    </location>
</feature>
<dbReference type="Proteomes" id="UP000507470">
    <property type="component" value="Unassembled WGS sequence"/>
</dbReference>
<sequence length="1171" mass="134394">MSSRYSSYTFDLHHEVWTKVLKLQDDKKRTLNSKVISDSYNHFKNCISKTKAGQANDLKPSLKRLEQSLKNEGAYKNVKAKFEQIKADILDVVDNTSTMKAIKRDTQNPQRLDKKIEDKTGNRARTVTLQHAQERQKAKGHGIPVVPVIKRPVIQSDQSAFRNSHKTPVIEVNGRGNSGNASSEELLGLNKTISRLFDQLDIDKTKHGQNIPQKDTSKQTAKTTKPQTKTGHKLPKGEELKDVRTLVAKLKIFEDEFQKRKLTQDEYLQSLQVEVERLQSALSRKEQELDRLRSTHSIAQRAKGKTVERMAEIHEHEKRDMVVKLQTLELNIKKNLEVHHKETEDTRHRQVLDNLSSEILRVCTTVNKRNKIHRTRSEASNMNKIRDKDTYDDLLPRIVNLGEEIQMLQKTKSELSRDNNDLQVWKASFADISSEVDSLWKDVYSNRNFPDVRHVSKTAESDSPRSKSGPIKAKIATAKALLVSNSKKLEEAERKLSEGLGSSNGSEILKKVAEELNKLQTDYRPSNSRLSLRSISTNKSDELPETTEITHSVKNIRKLMQDFECRITEYEKTIKEHDNDMEVLRHRIVKLGAGVLNDDNIHETDSGTNGKVKNTHVLSEKLSTMIKKLEIFDERLKQLQEQNKIYKRQLEGKDSNSHRLAVIETDLHELCNILRVPDPEKQTESSGDKLKAQLRLCKNVSRKLIDEKDNIERKLAKAIMDVSDVTKHVSTLHHHIRKIRHVTGEGWKSDPNVIQTAIEEAQQKLNDVTQNIDQMSMEKDDFKRKYKSATDDLSRVAHKIHLLRLEIEGKKAEEENSKNADYNYTADIEAVKQNLWKAVGEKKAYVDTIDEKSSQISDLKEQISKLQIQVTVRENEIKEKTHELQRFKDTGGEISKENKQLQENIESTSREKRQLEKETENLKSTLQKTSKELKETQDEKSNLLRRLSKAMGNNLSDGNPSVANLSDPYRPEKMAEKFSQLYDDEWTSAFKILTSMFSMDERMAADCLLNVAKESYHFCLRLAEGQLKDVTRILLMIHRDGVNEMANPEKTHSLSKEDSRQIKDVRKELAKYSAATVIGLYQTSEGKSYITEEQIEQCEQFVHKCVELCWLMAVNDPPVHMFSDLKSGESIDTTYFRHFTSSGDYVEYLVWPALLLSKKGPVISKGVVQAI</sequence>
<organism evidence="4 5">
    <name type="scientific">Mytilus coruscus</name>
    <name type="common">Sea mussel</name>
    <dbReference type="NCBI Taxonomy" id="42192"/>
    <lineage>
        <taxon>Eukaryota</taxon>
        <taxon>Metazoa</taxon>
        <taxon>Spiralia</taxon>
        <taxon>Lophotrochozoa</taxon>
        <taxon>Mollusca</taxon>
        <taxon>Bivalvia</taxon>
        <taxon>Autobranchia</taxon>
        <taxon>Pteriomorphia</taxon>
        <taxon>Mytilida</taxon>
        <taxon>Mytiloidea</taxon>
        <taxon>Mytilidae</taxon>
        <taxon>Mytilinae</taxon>
        <taxon>Mytilus</taxon>
    </lineage>
</organism>
<dbReference type="AlphaFoldDB" id="A0A6J8A7K0"/>
<evidence type="ECO:0000313" key="5">
    <source>
        <dbReference type="Proteomes" id="UP000507470"/>
    </source>
</evidence>
<evidence type="ECO:0000256" key="1">
    <source>
        <dbReference type="SAM" id="Coils"/>
    </source>
</evidence>
<dbReference type="GO" id="GO:0051015">
    <property type="term" value="F:actin filament binding"/>
    <property type="evidence" value="ECO:0007669"/>
    <property type="project" value="TreeGrafter"/>
</dbReference>
<reference evidence="4 5" key="1">
    <citation type="submission" date="2020-06" db="EMBL/GenBank/DDBJ databases">
        <authorList>
            <person name="Li R."/>
            <person name="Bekaert M."/>
        </authorList>
    </citation>
    <scope>NUCLEOTIDE SEQUENCE [LARGE SCALE GENOMIC DNA]</scope>
    <source>
        <strain evidence="5">wild</strain>
    </source>
</reference>
<dbReference type="Pfam" id="PF16026">
    <property type="entry name" value="MIEAP"/>
    <property type="match status" value="1"/>
</dbReference>
<evidence type="ECO:0000256" key="2">
    <source>
        <dbReference type="SAM" id="MobiDB-lite"/>
    </source>
</evidence>
<gene>
    <name evidence="4" type="ORF">MCOR_3992</name>
</gene>
<keyword evidence="5" id="KW-1185">Reference proteome</keyword>
<dbReference type="Gene3D" id="1.10.287.1490">
    <property type="match status" value="1"/>
</dbReference>
<feature type="coiled-coil region" evidence="1">
    <location>
        <begin position="553"/>
        <end position="587"/>
    </location>
</feature>
<feature type="coiled-coil region" evidence="1">
    <location>
        <begin position="268"/>
        <end position="302"/>
    </location>
</feature>
<feature type="coiled-coil region" evidence="1">
    <location>
        <begin position="622"/>
        <end position="656"/>
    </location>
</feature>
<name>A0A6J8A7K0_MYTCO</name>
<proteinExistence type="predicted"/>
<dbReference type="PANTHER" id="PTHR45615:SF40">
    <property type="entry name" value="MYOSIN HEAVY CHAIN, NON-MUSCLE"/>
    <property type="match status" value="1"/>
</dbReference>
<feature type="compositionally biased region" description="Basic and acidic residues" evidence="2">
    <location>
        <begin position="908"/>
        <end position="921"/>
    </location>
</feature>
<evidence type="ECO:0000259" key="3">
    <source>
        <dbReference type="Pfam" id="PF16026"/>
    </source>
</evidence>
<keyword evidence="1" id="KW-0175">Coiled coil</keyword>
<feature type="coiled-coil region" evidence="1">
    <location>
        <begin position="758"/>
        <end position="792"/>
    </location>
</feature>